<proteinExistence type="predicted"/>
<reference evidence="8" key="1">
    <citation type="submission" date="2021-02" db="EMBL/GenBank/DDBJ databases">
        <authorList>
            <person name="Steward A R."/>
        </authorList>
    </citation>
    <scope>NUCLEOTIDE SEQUENCE</scope>
</reference>
<evidence type="ECO:0000256" key="6">
    <source>
        <dbReference type="SAM" id="SignalP"/>
    </source>
</evidence>
<name>A0A821WHC8_9NEOP</name>
<dbReference type="SUPFAM" id="SSF52833">
    <property type="entry name" value="Thioredoxin-like"/>
    <property type="match status" value="1"/>
</dbReference>
<feature type="signal peptide" evidence="6">
    <location>
        <begin position="1"/>
        <end position="19"/>
    </location>
</feature>
<organism evidence="8 9">
    <name type="scientific">Pieris macdunnoughi</name>
    <dbReference type="NCBI Taxonomy" id="345717"/>
    <lineage>
        <taxon>Eukaryota</taxon>
        <taxon>Metazoa</taxon>
        <taxon>Ecdysozoa</taxon>
        <taxon>Arthropoda</taxon>
        <taxon>Hexapoda</taxon>
        <taxon>Insecta</taxon>
        <taxon>Pterygota</taxon>
        <taxon>Neoptera</taxon>
        <taxon>Endopterygota</taxon>
        <taxon>Lepidoptera</taxon>
        <taxon>Glossata</taxon>
        <taxon>Ditrysia</taxon>
        <taxon>Papilionoidea</taxon>
        <taxon>Pieridae</taxon>
        <taxon>Pierinae</taxon>
        <taxon>Pieris</taxon>
    </lineage>
</organism>
<dbReference type="InterPro" id="IPR013766">
    <property type="entry name" value="Thioredoxin_domain"/>
</dbReference>
<evidence type="ECO:0000256" key="5">
    <source>
        <dbReference type="ARBA" id="ARBA00045246"/>
    </source>
</evidence>
<comment type="subcellular location">
    <subcellularLocation>
        <location evidence="1">Endoplasmic reticulum membrane</location>
        <topology evidence="1">Single-pass membrane protein</topology>
    </subcellularLocation>
</comment>
<evidence type="ECO:0000256" key="4">
    <source>
        <dbReference type="ARBA" id="ARBA00023136"/>
    </source>
</evidence>
<accession>A0A821WHC8</accession>
<dbReference type="OrthoDB" id="74910at2759"/>
<protein>
    <recommendedName>
        <fullName evidence="7">Thioredoxin domain-containing protein</fullName>
    </recommendedName>
</protein>
<dbReference type="Gene3D" id="3.40.30.10">
    <property type="entry name" value="Glutaredoxin"/>
    <property type="match status" value="1"/>
</dbReference>
<dbReference type="PROSITE" id="PS51352">
    <property type="entry name" value="THIOREDOXIN_2"/>
    <property type="match status" value="1"/>
</dbReference>
<dbReference type="EMBL" id="CAJOBZ010000061">
    <property type="protein sequence ID" value="CAF4925358.1"/>
    <property type="molecule type" value="Genomic_DNA"/>
</dbReference>
<dbReference type="InterPro" id="IPR052250">
    <property type="entry name" value="PDI_TMX3"/>
</dbReference>
<feature type="chain" id="PRO_5032723357" description="Thioredoxin domain-containing protein" evidence="6">
    <location>
        <begin position="20"/>
        <end position="424"/>
    </location>
</feature>
<evidence type="ECO:0000313" key="9">
    <source>
        <dbReference type="Proteomes" id="UP000663880"/>
    </source>
</evidence>
<keyword evidence="4" id="KW-0472">Membrane</keyword>
<dbReference type="PANTHER" id="PTHR46426:SF1">
    <property type="entry name" value="PROTEIN DISULFIDE-ISOMERASE TMX3"/>
    <property type="match status" value="1"/>
</dbReference>
<feature type="domain" description="Thioredoxin" evidence="7">
    <location>
        <begin position="16"/>
        <end position="124"/>
    </location>
</feature>
<evidence type="ECO:0000313" key="8">
    <source>
        <dbReference type="EMBL" id="CAF4925358.1"/>
    </source>
</evidence>
<sequence length="424" mass="49060">MYLNRILCCFLIGLNAALSSKVLELSDKFIDISKDGIWFVKFYAPWCAYCSRLEPVWAHVAQGLFNTPIKVAKVDCTRFSAVASHFQIRAYPTIMFIQGSTTHVYNGERIKEDMVNYALRMAQPPVQKVSYADSIENLKDTHDIFFGYIGDHQDTLWEVYTIQAIKYQPHNWFYSMTYETVKKDLKPPNSTCVFVFKDDDIYYFGATPELIQDKETLNTTLDKWVHSERFGFYPKITRSNFNELLDIEKYLVITVVSENKLNEISQTEKDFKDMIESIIRKRKHELHHKFQFGWIGSPDLANSIVMYDLSVPHIIVLNSTTHHHHLPDDDPILMTPEAVSMFLDEIHNEIAPAYGGKSFIVRLYRGFYEARATVSSMWRGNPILTALVFGLPLGFLSLLCYSICCADILDADEEEYPDQHEKKD</sequence>
<dbReference type="AlphaFoldDB" id="A0A821WHC8"/>
<evidence type="ECO:0000256" key="2">
    <source>
        <dbReference type="ARBA" id="ARBA00022692"/>
    </source>
</evidence>
<dbReference type="Pfam" id="PF00085">
    <property type="entry name" value="Thioredoxin"/>
    <property type="match status" value="1"/>
</dbReference>
<evidence type="ECO:0000256" key="3">
    <source>
        <dbReference type="ARBA" id="ARBA00022989"/>
    </source>
</evidence>
<dbReference type="InterPro" id="IPR036249">
    <property type="entry name" value="Thioredoxin-like_sf"/>
</dbReference>
<dbReference type="InterPro" id="IPR017937">
    <property type="entry name" value="Thioredoxin_CS"/>
</dbReference>
<dbReference type="Proteomes" id="UP000663880">
    <property type="component" value="Unassembled WGS sequence"/>
</dbReference>
<evidence type="ECO:0000256" key="1">
    <source>
        <dbReference type="ARBA" id="ARBA00004389"/>
    </source>
</evidence>
<evidence type="ECO:0000259" key="7">
    <source>
        <dbReference type="PROSITE" id="PS51352"/>
    </source>
</evidence>
<keyword evidence="6" id="KW-0732">Signal</keyword>
<dbReference type="Pfam" id="PF13848">
    <property type="entry name" value="Thioredoxin_6"/>
    <property type="match status" value="1"/>
</dbReference>
<comment type="caution">
    <text evidence="8">The sequence shown here is derived from an EMBL/GenBank/DDBJ whole genome shotgun (WGS) entry which is preliminary data.</text>
</comment>
<keyword evidence="9" id="KW-1185">Reference proteome</keyword>
<comment type="function">
    <text evidence="5">Probable disulfide isomerase, which participates in the folding of proteins containing disulfide bonds. May act as a dithiol oxidase. Acts as a regulator of endoplasmic reticulum-mitochondria contact sites via its ability to regulate redox signals.</text>
</comment>
<keyword evidence="3" id="KW-1133">Transmembrane helix</keyword>
<dbReference type="PROSITE" id="PS00194">
    <property type="entry name" value="THIOREDOXIN_1"/>
    <property type="match status" value="1"/>
</dbReference>
<dbReference type="PANTHER" id="PTHR46426">
    <property type="entry name" value="PROTEIN DISULFIDE-ISOMERASE TMX3"/>
    <property type="match status" value="1"/>
</dbReference>
<gene>
    <name evidence="8" type="ORF">PMACD_LOCUS13403</name>
</gene>
<dbReference type="GO" id="GO:0005789">
    <property type="term" value="C:endoplasmic reticulum membrane"/>
    <property type="evidence" value="ECO:0007669"/>
    <property type="project" value="UniProtKB-SubCell"/>
</dbReference>
<keyword evidence="2" id="KW-0812">Transmembrane</keyword>